<organism evidence="1 2">
    <name type="scientific">Nocardiopsis terrae</name>
    <dbReference type="NCBI Taxonomy" id="372655"/>
    <lineage>
        <taxon>Bacteria</taxon>
        <taxon>Bacillati</taxon>
        <taxon>Actinomycetota</taxon>
        <taxon>Actinomycetes</taxon>
        <taxon>Streptosporangiales</taxon>
        <taxon>Nocardiopsidaceae</taxon>
        <taxon>Nocardiopsis</taxon>
    </lineage>
</organism>
<dbReference type="Gene3D" id="1.10.287.1060">
    <property type="entry name" value="ESAT-6-like"/>
    <property type="match status" value="1"/>
</dbReference>
<sequence>MSVNRYEVGADIDQLNDLNIDQRTYLGYFRTIMQDIDTQARGLVEKWEGGDEKFQARATEFNNAFDMTNRGFTKMIDAVDGTVDGYQSTKKYLDGLFD</sequence>
<dbReference type="EMBL" id="JADBDY010000001">
    <property type="protein sequence ID" value="MBE1458138.1"/>
    <property type="molecule type" value="Genomic_DNA"/>
</dbReference>
<reference evidence="1 2" key="1">
    <citation type="submission" date="2020-10" db="EMBL/GenBank/DDBJ databases">
        <title>Sequencing the genomes of 1000 actinobacteria strains.</title>
        <authorList>
            <person name="Klenk H.-P."/>
        </authorList>
    </citation>
    <scope>NUCLEOTIDE SEQUENCE [LARGE SCALE GENOMIC DNA]</scope>
    <source>
        <strain evidence="1 2">DSM 45157</strain>
    </source>
</reference>
<comment type="caution">
    <text evidence="1">The sequence shown here is derived from an EMBL/GenBank/DDBJ whole genome shotgun (WGS) entry which is preliminary data.</text>
</comment>
<dbReference type="InterPro" id="IPR036689">
    <property type="entry name" value="ESAT-6-like_sf"/>
</dbReference>
<protein>
    <recommendedName>
        <fullName evidence="3">WXG100 family type VII secretion target</fullName>
    </recommendedName>
</protein>
<proteinExistence type="predicted"/>
<evidence type="ECO:0008006" key="3">
    <source>
        <dbReference type="Google" id="ProtNLM"/>
    </source>
</evidence>
<evidence type="ECO:0000313" key="1">
    <source>
        <dbReference type="EMBL" id="MBE1458138.1"/>
    </source>
</evidence>
<dbReference type="Proteomes" id="UP000598217">
    <property type="component" value="Unassembled WGS sequence"/>
</dbReference>
<accession>A0ABR9HGH9</accession>
<evidence type="ECO:0000313" key="2">
    <source>
        <dbReference type="Proteomes" id="UP000598217"/>
    </source>
</evidence>
<name>A0ABR9HGH9_9ACTN</name>
<dbReference type="RefSeq" id="WP_191270210.1">
    <property type="nucleotide sequence ID" value="NZ_BMXJ01000003.1"/>
</dbReference>
<dbReference type="SUPFAM" id="SSF140453">
    <property type="entry name" value="EsxAB dimer-like"/>
    <property type="match status" value="1"/>
</dbReference>
<gene>
    <name evidence="1" type="ORF">H4W79_002352</name>
</gene>
<keyword evidence="2" id="KW-1185">Reference proteome</keyword>